<comment type="caution">
    <text evidence="7">The sequence shown here is derived from an EMBL/GenBank/DDBJ whole genome shotgun (WGS) entry which is preliminary data.</text>
</comment>
<dbReference type="Pfam" id="PF01071">
    <property type="entry name" value="GARS_A"/>
    <property type="match status" value="1"/>
</dbReference>
<dbReference type="PANTHER" id="PTHR43585">
    <property type="entry name" value="FUMIPYRROLE BIOSYNTHESIS PROTEIN C"/>
    <property type="match status" value="1"/>
</dbReference>
<dbReference type="OrthoDB" id="24041at2"/>
<dbReference type="EMBL" id="QICD01000007">
    <property type="protein sequence ID" value="RNL45759.1"/>
    <property type="molecule type" value="Genomic_DNA"/>
</dbReference>
<gene>
    <name evidence="7" type="ORF">DMP08_05425</name>
</gene>
<accession>A0A3N0BDT0</accession>
<organism evidence="7 8">
    <name type="scientific">Paraeggerthella hongkongensis</name>
    <dbReference type="NCBI Taxonomy" id="230658"/>
    <lineage>
        <taxon>Bacteria</taxon>
        <taxon>Bacillati</taxon>
        <taxon>Actinomycetota</taxon>
        <taxon>Coriobacteriia</taxon>
        <taxon>Eggerthellales</taxon>
        <taxon>Eggerthellaceae</taxon>
        <taxon>Paraeggerthella</taxon>
    </lineage>
</organism>
<dbReference type="PROSITE" id="PS50975">
    <property type="entry name" value="ATP_GRASP"/>
    <property type="match status" value="1"/>
</dbReference>
<proteinExistence type="predicted"/>
<evidence type="ECO:0000256" key="4">
    <source>
        <dbReference type="ARBA" id="ARBA00022840"/>
    </source>
</evidence>
<evidence type="ECO:0000313" key="8">
    <source>
        <dbReference type="Proteomes" id="UP000278632"/>
    </source>
</evidence>
<dbReference type="InterPro" id="IPR013815">
    <property type="entry name" value="ATP_grasp_subdomain_1"/>
</dbReference>
<evidence type="ECO:0000256" key="5">
    <source>
        <dbReference type="PROSITE-ProRule" id="PRU00409"/>
    </source>
</evidence>
<dbReference type="AlphaFoldDB" id="A0A3N0BDT0"/>
<evidence type="ECO:0000313" key="7">
    <source>
        <dbReference type="EMBL" id="RNL45759.1"/>
    </source>
</evidence>
<evidence type="ECO:0000256" key="3">
    <source>
        <dbReference type="ARBA" id="ARBA00022741"/>
    </source>
</evidence>
<dbReference type="GO" id="GO:0016874">
    <property type="term" value="F:ligase activity"/>
    <property type="evidence" value="ECO:0007669"/>
    <property type="project" value="UniProtKB-KW"/>
</dbReference>
<evidence type="ECO:0000256" key="1">
    <source>
        <dbReference type="ARBA" id="ARBA00001936"/>
    </source>
</evidence>
<comment type="cofactor">
    <cofactor evidence="1">
        <name>Mn(2+)</name>
        <dbReference type="ChEBI" id="CHEBI:29035"/>
    </cofactor>
</comment>
<dbReference type="Gene3D" id="3.30.1490.20">
    <property type="entry name" value="ATP-grasp fold, A domain"/>
    <property type="match status" value="1"/>
</dbReference>
<keyword evidence="2" id="KW-0436">Ligase</keyword>
<keyword evidence="8" id="KW-1185">Reference proteome</keyword>
<sequence length="408" mass="46451">MAKFENHESKPQKKALILNASHNDMRMIQALKALGYYVITIGQNPGLIGEKYADEYICQDYSDEEATLALAKGLNIDAICSCCNDFGVLTAAYVAERLKLPGHDSYEVAQVLHHKDRFKSFARELGIKTPLARVFISPQAALEWIKFHGEYPLMVKAPDLSAGNGITKVCRWQEARPAVELAFEKSRTKSIVVEPYIEGTQHAICTFLIDRKVVAACSNNEYSFINPYRVEIDTFPADGIEALQDRLIAEIEKMAEALHLTDGIFEMQYHMTPDGDFWIMECMRRVLGNLYSIPSSSLMGFNWDYWEVRARCGLGCRDFPLHAQPSGFFAYRALIAEKNGIYKSLNVADSVRQYIVETCMLQDFGYEIRNHKSDPMGFLFFSFPDRETMDSVMVDQYRNVKVEVEELL</sequence>
<dbReference type="Gene3D" id="3.30.470.20">
    <property type="entry name" value="ATP-grasp fold, B domain"/>
    <property type="match status" value="1"/>
</dbReference>
<dbReference type="Proteomes" id="UP000278632">
    <property type="component" value="Unassembled WGS sequence"/>
</dbReference>
<name>A0A3N0BDT0_9ACTN</name>
<dbReference type="Gene3D" id="3.40.50.20">
    <property type="match status" value="1"/>
</dbReference>
<protein>
    <recommendedName>
        <fullName evidence="6">ATP-grasp domain-containing protein</fullName>
    </recommendedName>
</protein>
<feature type="domain" description="ATP-grasp" evidence="6">
    <location>
        <begin position="119"/>
        <end position="312"/>
    </location>
</feature>
<evidence type="ECO:0000256" key="2">
    <source>
        <dbReference type="ARBA" id="ARBA00022598"/>
    </source>
</evidence>
<dbReference type="SUPFAM" id="SSF56059">
    <property type="entry name" value="Glutathione synthetase ATP-binding domain-like"/>
    <property type="match status" value="1"/>
</dbReference>
<keyword evidence="4 5" id="KW-0067">ATP-binding</keyword>
<dbReference type="SUPFAM" id="SSF52440">
    <property type="entry name" value="PreATP-grasp domain"/>
    <property type="match status" value="1"/>
</dbReference>
<dbReference type="PANTHER" id="PTHR43585:SF2">
    <property type="entry name" value="ATP-GRASP ENZYME FSQD"/>
    <property type="match status" value="1"/>
</dbReference>
<evidence type="ECO:0000259" key="6">
    <source>
        <dbReference type="PROSITE" id="PS50975"/>
    </source>
</evidence>
<keyword evidence="3 5" id="KW-0547">Nucleotide-binding</keyword>
<dbReference type="GO" id="GO:0005524">
    <property type="term" value="F:ATP binding"/>
    <property type="evidence" value="ECO:0007669"/>
    <property type="project" value="UniProtKB-UniRule"/>
</dbReference>
<dbReference type="InterPro" id="IPR052032">
    <property type="entry name" value="ATP-dep_AA_Ligase"/>
</dbReference>
<dbReference type="GO" id="GO:0046872">
    <property type="term" value="F:metal ion binding"/>
    <property type="evidence" value="ECO:0007669"/>
    <property type="project" value="InterPro"/>
</dbReference>
<dbReference type="RefSeq" id="WP_123191937.1">
    <property type="nucleotide sequence ID" value="NZ_QICD01000007.1"/>
</dbReference>
<dbReference type="InterPro" id="IPR011761">
    <property type="entry name" value="ATP-grasp"/>
</dbReference>
<dbReference type="InterPro" id="IPR020561">
    <property type="entry name" value="PRibGlycinamid_synth_ATP-grasp"/>
</dbReference>
<dbReference type="InterPro" id="IPR016185">
    <property type="entry name" value="PreATP-grasp_dom_sf"/>
</dbReference>
<reference evidence="8" key="1">
    <citation type="submission" date="2018-05" db="EMBL/GenBank/DDBJ databases">
        <title>Genome Sequencing of selected type strains of the family Eggerthellaceae.</title>
        <authorList>
            <person name="Danylec N."/>
            <person name="Stoll D.A."/>
            <person name="Doetsch A."/>
            <person name="Huch M."/>
        </authorList>
    </citation>
    <scope>NUCLEOTIDE SEQUENCE [LARGE SCALE GENOMIC DNA]</scope>
    <source>
        <strain evidence="8">DSM 16106</strain>
    </source>
</reference>